<dbReference type="InParanoid" id="F4WZS2"/>
<proteinExistence type="predicted"/>
<keyword evidence="3" id="KW-1185">Reference proteome</keyword>
<feature type="region of interest" description="Disordered" evidence="1">
    <location>
        <begin position="1"/>
        <end position="89"/>
    </location>
</feature>
<reference evidence="2" key="1">
    <citation type="submission" date="2011-02" db="EMBL/GenBank/DDBJ databases">
        <title>The genome of the leaf-cutting ant Acromyrmex echinatior suggests key adaptations to social evolution and fungus farming.</title>
        <authorList>
            <person name="Nygaard S."/>
            <person name="Zhang G."/>
        </authorList>
    </citation>
    <scope>NUCLEOTIDE SEQUENCE</scope>
</reference>
<evidence type="ECO:0000256" key="1">
    <source>
        <dbReference type="SAM" id="MobiDB-lite"/>
    </source>
</evidence>
<dbReference type="EMBL" id="GL888480">
    <property type="protein sequence ID" value="EGI60347.1"/>
    <property type="molecule type" value="Genomic_DNA"/>
</dbReference>
<dbReference type="AlphaFoldDB" id="F4WZS2"/>
<evidence type="ECO:0000313" key="2">
    <source>
        <dbReference type="EMBL" id="EGI60347.1"/>
    </source>
</evidence>
<organism evidence="3">
    <name type="scientific">Acromyrmex echinatior</name>
    <name type="common">Panamanian leafcutter ant</name>
    <name type="synonym">Acromyrmex octospinosus echinatior</name>
    <dbReference type="NCBI Taxonomy" id="103372"/>
    <lineage>
        <taxon>Eukaryota</taxon>
        <taxon>Metazoa</taxon>
        <taxon>Ecdysozoa</taxon>
        <taxon>Arthropoda</taxon>
        <taxon>Hexapoda</taxon>
        <taxon>Insecta</taxon>
        <taxon>Pterygota</taxon>
        <taxon>Neoptera</taxon>
        <taxon>Endopterygota</taxon>
        <taxon>Hymenoptera</taxon>
        <taxon>Apocrita</taxon>
        <taxon>Aculeata</taxon>
        <taxon>Formicoidea</taxon>
        <taxon>Formicidae</taxon>
        <taxon>Myrmicinae</taxon>
        <taxon>Acromyrmex</taxon>
    </lineage>
</organism>
<sequence>MSPRRSTVPAPIYHRSDTHAKTQVVCHEQTLDASTRERRRKEAREQRSRRREEKKSWRNLEAGEARSSETLKQTTSHTRSHTSSPAVFSGCFFPSPTRSRSRFRCVLWSCKNPPETQDSPISEGALRTAIKTEREVSGNLEMNRKMISNLEVHQCPSTKSRVWTK</sequence>
<dbReference type="Proteomes" id="UP000007755">
    <property type="component" value="Unassembled WGS sequence"/>
</dbReference>
<name>F4WZS2_ACREC</name>
<accession>F4WZS2</accession>
<evidence type="ECO:0000313" key="3">
    <source>
        <dbReference type="Proteomes" id="UP000007755"/>
    </source>
</evidence>
<gene>
    <name evidence="2" type="ORF">G5I_11530</name>
</gene>
<feature type="compositionally biased region" description="Basic and acidic residues" evidence="1">
    <location>
        <begin position="34"/>
        <end position="69"/>
    </location>
</feature>
<feature type="compositionally biased region" description="Low complexity" evidence="1">
    <location>
        <begin position="74"/>
        <end position="84"/>
    </location>
</feature>
<protein>
    <submittedName>
        <fullName evidence="2">Uncharacterized protein</fullName>
    </submittedName>
</protein>